<feature type="transmembrane region" description="Helical" evidence="12">
    <location>
        <begin position="200"/>
        <end position="226"/>
    </location>
</feature>
<evidence type="ECO:0000256" key="9">
    <source>
        <dbReference type="ARBA" id="ARBA00022748"/>
    </source>
</evidence>
<feature type="transmembrane region" description="Helical" evidence="12">
    <location>
        <begin position="52"/>
        <end position="77"/>
    </location>
</feature>
<feature type="transmembrane region" description="Helical" evidence="12">
    <location>
        <begin position="166"/>
        <end position="188"/>
    </location>
</feature>
<proteinExistence type="inferred from homology"/>
<dbReference type="PRINTS" id="PR01414">
    <property type="entry name" value="CCMBBIOGNSIS"/>
</dbReference>
<keyword evidence="7" id="KW-0997">Cell inner membrane</keyword>
<dbReference type="EMBL" id="OUNR01000001">
    <property type="protein sequence ID" value="SPP62938.1"/>
    <property type="molecule type" value="Genomic_DNA"/>
</dbReference>
<evidence type="ECO:0000256" key="12">
    <source>
        <dbReference type="SAM" id="Phobius"/>
    </source>
</evidence>
<dbReference type="InterPro" id="IPR003544">
    <property type="entry name" value="Cyt_c_biogenesis_CcmB"/>
</dbReference>
<protein>
    <recommendedName>
        <fullName evidence="4">Heme exporter protein B</fullName>
    </recommendedName>
</protein>
<evidence type="ECO:0000256" key="1">
    <source>
        <dbReference type="ARBA" id="ARBA00002442"/>
    </source>
</evidence>
<evidence type="ECO:0000256" key="6">
    <source>
        <dbReference type="ARBA" id="ARBA00022475"/>
    </source>
</evidence>
<keyword evidence="5" id="KW-0813">Transport</keyword>
<keyword evidence="11 12" id="KW-0472">Membrane</keyword>
<comment type="function">
    <text evidence="1">Required for the export of heme to the periplasm for the biogenesis of c-type cytochromes.</text>
</comment>
<evidence type="ECO:0000256" key="10">
    <source>
        <dbReference type="ARBA" id="ARBA00022989"/>
    </source>
</evidence>
<evidence type="ECO:0000256" key="2">
    <source>
        <dbReference type="ARBA" id="ARBA00004429"/>
    </source>
</evidence>
<evidence type="ECO:0000313" key="14">
    <source>
        <dbReference type="Proteomes" id="UP000248168"/>
    </source>
</evidence>
<dbReference type="PIRSF" id="PIRSF002764">
    <property type="entry name" value="CcmB"/>
    <property type="match status" value="1"/>
</dbReference>
<evidence type="ECO:0000256" key="8">
    <source>
        <dbReference type="ARBA" id="ARBA00022692"/>
    </source>
</evidence>
<dbReference type="FunCoup" id="A0A330KZL7">
    <property type="interactions" value="230"/>
</dbReference>
<feature type="transmembrane region" description="Helical" evidence="12">
    <location>
        <begin position="134"/>
        <end position="159"/>
    </location>
</feature>
<dbReference type="GO" id="GO:1903607">
    <property type="term" value="P:cytochrome c biosynthetic process"/>
    <property type="evidence" value="ECO:0007669"/>
    <property type="project" value="TreeGrafter"/>
</dbReference>
<dbReference type="Proteomes" id="UP000248168">
    <property type="component" value="Unassembled WGS sequence"/>
</dbReference>
<sequence length="227" mass="23484">MNQSGWGGAMRAIVRRDLLLAFRRRADMMTTVFFFVMVASLFPLGVGPEPAVLRMIAPGVLWVAALLSCLLSLGRVFTADYQDGVLEQMVLIPHPLTVLVLAKVVAHWLVSGLPVVLLSLLLGVQFGLEGEALGVLALSLLLGTPTLSLIGSIGAALTLGVRGSGMLVALLVLPLFIPVLIFGAGAVSSTVSGIGAEANLSLLGACLMVALPLAPWAAAAAVRIAVE</sequence>
<keyword evidence="10 12" id="KW-1133">Transmembrane helix</keyword>
<evidence type="ECO:0000256" key="3">
    <source>
        <dbReference type="ARBA" id="ARBA00010544"/>
    </source>
</evidence>
<dbReference type="PANTHER" id="PTHR30070:SF1">
    <property type="entry name" value="CYTOCHROME C BIOGENESIS B-RELATED"/>
    <property type="match status" value="1"/>
</dbReference>
<evidence type="ECO:0000256" key="7">
    <source>
        <dbReference type="ARBA" id="ARBA00022519"/>
    </source>
</evidence>
<accession>A0A330KZL7</accession>
<dbReference type="AlphaFoldDB" id="A0A330KZL7"/>
<dbReference type="GO" id="GO:0015232">
    <property type="term" value="F:heme transmembrane transporter activity"/>
    <property type="evidence" value="ECO:0007669"/>
    <property type="project" value="InterPro"/>
</dbReference>
<dbReference type="GO" id="GO:0017004">
    <property type="term" value="P:cytochrome complex assembly"/>
    <property type="evidence" value="ECO:0007669"/>
    <property type="project" value="UniProtKB-KW"/>
</dbReference>
<dbReference type="PANTHER" id="PTHR30070">
    <property type="entry name" value="HEME EXPORTER PROTEIN B"/>
    <property type="match status" value="1"/>
</dbReference>
<comment type="similarity">
    <text evidence="3">Belongs to the CcmB/CycW/HelB family.</text>
</comment>
<dbReference type="Pfam" id="PF03379">
    <property type="entry name" value="CcmB"/>
    <property type="match status" value="1"/>
</dbReference>
<evidence type="ECO:0000256" key="4">
    <source>
        <dbReference type="ARBA" id="ARBA00016452"/>
    </source>
</evidence>
<dbReference type="InParanoid" id="A0A330KZL7"/>
<keyword evidence="6" id="KW-1003">Cell membrane</keyword>
<comment type="subcellular location">
    <subcellularLocation>
        <location evidence="2">Cell inner membrane</location>
        <topology evidence="2">Multi-pass membrane protein</topology>
    </subcellularLocation>
</comment>
<keyword evidence="8 12" id="KW-0812">Transmembrane</keyword>
<reference evidence="14" key="1">
    <citation type="submission" date="2018-04" db="EMBL/GenBank/DDBJ databases">
        <authorList>
            <person name="Lucker S."/>
            <person name="Sakoula D."/>
        </authorList>
    </citation>
    <scope>NUCLEOTIDE SEQUENCE [LARGE SCALE GENOMIC DNA]</scope>
</reference>
<evidence type="ECO:0000256" key="11">
    <source>
        <dbReference type="ARBA" id="ARBA00023136"/>
    </source>
</evidence>
<name>A0A330KZL7_9BACT</name>
<organism evidence="13 14">
    <name type="scientific">Nitrospira lenta</name>
    <dbReference type="NCBI Taxonomy" id="1436998"/>
    <lineage>
        <taxon>Bacteria</taxon>
        <taxon>Pseudomonadati</taxon>
        <taxon>Nitrospirota</taxon>
        <taxon>Nitrospiria</taxon>
        <taxon>Nitrospirales</taxon>
        <taxon>Nitrospiraceae</taxon>
        <taxon>Nitrospira</taxon>
    </lineage>
</organism>
<evidence type="ECO:0000313" key="13">
    <source>
        <dbReference type="EMBL" id="SPP62938.1"/>
    </source>
</evidence>
<feature type="transmembrane region" description="Helical" evidence="12">
    <location>
        <begin position="26"/>
        <end position="46"/>
    </location>
</feature>
<dbReference type="InterPro" id="IPR026031">
    <property type="entry name" value="Cyt_c_CcmB_bac"/>
</dbReference>
<evidence type="ECO:0000256" key="5">
    <source>
        <dbReference type="ARBA" id="ARBA00022448"/>
    </source>
</evidence>
<keyword evidence="14" id="KW-1185">Reference proteome</keyword>
<dbReference type="GO" id="GO:0005886">
    <property type="term" value="C:plasma membrane"/>
    <property type="evidence" value="ECO:0007669"/>
    <property type="project" value="UniProtKB-SubCell"/>
</dbReference>
<keyword evidence="9" id="KW-0201">Cytochrome c-type biogenesis</keyword>
<gene>
    <name evidence="13" type="primary">ccmB</name>
    <name evidence="13" type="ORF">NITLEN_10024</name>
</gene>
<feature type="transmembrane region" description="Helical" evidence="12">
    <location>
        <begin position="98"/>
        <end position="122"/>
    </location>
</feature>
<dbReference type="RefSeq" id="WP_219999357.1">
    <property type="nucleotide sequence ID" value="NZ_OUNR01000001.1"/>
</dbReference>
<dbReference type="NCBIfam" id="TIGR01190">
    <property type="entry name" value="ccmB"/>
    <property type="match status" value="1"/>
</dbReference>